<dbReference type="Proteomes" id="UP000308092">
    <property type="component" value="Unassembled WGS sequence"/>
</dbReference>
<evidence type="ECO:0000313" key="2">
    <source>
        <dbReference type="EMBL" id="THC90297.1"/>
    </source>
</evidence>
<evidence type="ECO:0000256" key="1">
    <source>
        <dbReference type="SAM" id="MobiDB-lite"/>
    </source>
</evidence>
<feature type="region of interest" description="Disordered" evidence="1">
    <location>
        <begin position="1"/>
        <end position="32"/>
    </location>
</feature>
<organism evidence="2 3">
    <name type="scientific">Aspergillus tanneri</name>
    <dbReference type="NCBI Taxonomy" id="1220188"/>
    <lineage>
        <taxon>Eukaryota</taxon>
        <taxon>Fungi</taxon>
        <taxon>Dikarya</taxon>
        <taxon>Ascomycota</taxon>
        <taxon>Pezizomycotina</taxon>
        <taxon>Eurotiomycetes</taxon>
        <taxon>Eurotiomycetidae</taxon>
        <taxon>Eurotiales</taxon>
        <taxon>Aspergillaceae</taxon>
        <taxon>Aspergillus</taxon>
        <taxon>Aspergillus subgen. Circumdati</taxon>
    </lineage>
</organism>
<gene>
    <name evidence="2" type="ORF">EYZ11_010232</name>
</gene>
<dbReference type="AlphaFoldDB" id="A0A4S3J7Z8"/>
<dbReference type="EMBL" id="SOSA01000536">
    <property type="protein sequence ID" value="THC90297.1"/>
    <property type="molecule type" value="Genomic_DNA"/>
</dbReference>
<reference evidence="2 3" key="1">
    <citation type="submission" date="2019-03" db="EMBL/GenBank/DDBJ databases">
        <title>The genome sequence of a newly discovered highly antifungal drug resistant Aspergillus species, Aspergillus tanneri NIH 1004.</title>
        <authorList>
            <person name="Mounaud S."/>
            <person name="Singh I."/>
            <person name="Joardar V."/>
            <person name="Pakala S."/>
            <person name="Pakala S."/>
            <person name="Venepally P."/>
            <person name="Hoover J."/>
            <person name="Nierman W."/>
            <person name="Chung J."/>
            <person name="Losada L."/>
        </authorList>
    </citation>
    <scope>NUCLEOTIDE SEQUENCE [LARGE SCALE GENOMIC DNA]</scope>
    <source>
        <strain evidence="2 3">NIH1004</strain>
    </source>
</reference>
<keyword evidence="3" id="KW-1185">Reference proteome</keyword>
<feature type="compositionally biased region" description="Basic and acidic residues" evidence="1">
    <location>
        <begin position="13"/>
        <end position="23"/>
    </location>
</feature>
<name>A0A4S3J7Z8_9EURO</name>
<protein>
    <submittedName>
        <fullName evidence="2">Uncharacterized protein</fullName>
    </submittedName>
</protein>
<comment type="caution">
    <text evidence="2">The sequence shown here is derived from an EMBL/GenBank/DDBJ whole genome shotgun (WGS) entry which is preliminary data.</text>
</comment>
<accession>A0A4S3J7Z8</accession>
<proteinExistence type="predicted"/>
<dbReference type="VEuPathDB" id="FungiDB:EYZ11_010232"/>
<sequence>MAAEVEVTNSTVRCHEGANEDNNRRKKYAGYN</sequence>
<evidence type="ECO:0000313" key="3">
    <source>
        <dbReference type="Proteomes" id="UP000308092"/>
    </source>
</evidence>